<dbReference type="Pfam" id="PF00528">
    <property type="entry name" value="BPD_transp_1"/>
    <property type="match status" value="1"/>
</dbReference>
<protein>
    <submittedName>
        <fullName evidence="7">Carbohydrate ABC transporter permease</fullName>
    </submittedName>
</protein>
<dbReference type="PANTHER" id="PTHR43759">
    <property type="entry name" value="TREHALOSE TRANSPORT SYSTEM PERMEASE PROTEIN SUGA"/>
    <property type="match status" value="1"/>
</dbReference>
<sequence>MTGTDTPMTPDNKAQAHAVRQAELRKRSSGRLMIFGFLSPTLAILLFMVAYPIFSLVYYSFFNFSALRQTTMKPVGLGNYSFLLSDPELWGRFVFTGKFVFICVALQMLIGIFVGYQLQKNFRGRDVIFTILMMPMMLSPVVVGFLWRYMLNSEWGIVNFLLSSIGLPKVDWLGQTNAALWAAAAADTWMWTPFIVLLATAAFRGIPETIYEAAEVDGASPAYRFFRITLPMSAPVLFIALILRLIDSFKQYDLFVALTGGGPGSSTETVSYAVAKTAFSYFYTGEASALAVILLVIIIGLSMILVRHLTKMGEKY</sequence>
<keyword evidence="4 5" id="KW-0472">Membrane</keyword>
<evidence type="ECO:0000256" key="2">
    <source>
        <dbReference type="ARBA" id="ARBA00022692"/>
    </source>
</evidence>
<comment type="caution">
    <text evidence="7">The sequence shown here is derived from an EMBL/GenBank/DDBJ whole genome shotgun (WGS) entry which is preliminary data.</text>
</comment>
<dbReference type="EMBL" id="JBFOCI010000001">
    <property type="protein sequence ID" value="MEW9804724.1"/>
    <property type="molecule type" value="Genomic_DNA"/>
</dbReference>
<keyword evidence="8" id="KW-1185">Reference proteome</keyword>
<reference evidence="7 8" key="1">
    <citation type="submission" date="2024-06" db="EMBL/GenBank/DDBJ databases">
        <authorList>
            <person name="Tuo L."/>
        </authorList>
    </citation>
    <scope>NUCLEOTIDE SEQUENCE [LARGE SCALE GENOMIC DNA]</scope>
    <source>
        <strain evidence="7 8">ZMM04-5</strain>
    </source>
</reference>
<dbReference type="InterPro" id="IPR052730">
    <property type="entry name" value="Sugar_ABC_transporter"/>
</dbReference>
<keyword evidence="2 5" id="KW-0812">Transmembrane</keyword>
<proteinExistence type="inferred from homology"/>
<comment type="similarity">
    <text evidence="5">Belongs to the binding-protein-dependent transport system permease family.</text>
</comment>
<keyword evidence="3 5" id="KW-1133">Transmembrane helix</keyword>
<evidence type="ECO:0000259" key="6">
    <source>
        <dbReference type="PROSITE" id="PS50928"/>
    </source>
</evidence>
<evidence type="ECO:0000256" key="3">
    <source>
        <dbReference type="ARBA" id="ARBA00022989"/>
    </source>
</evidence>
<dbReference type="PANTHER" id="PTHR43759:SF1">
    <property type="entry name" value="GLUCOSE IMPORT SYSTEM PERMEASE PROTEIN GLCT"/>
    <property type="match status" value="1"/>
</dbReference>
<dbReference type="InterPro" id="IPR000515">
    <property type="entry name" value="MetI-like"/>
</dbReference>
<accession>A0ABV3QUH8</accession>
<dbReference type="Proteomes" id="UP001556196">
    <property type="component" value="Unassembled WGS sequence"/>
</dbReference>
<dbReference type="PROSITE" id="PS50928">
    <property type="entry name" value="ABC_TM1"/>
    <property type="match status" value="1"/>
</dbReference>
<feature type="transmembrane region" description="Helical" evidence="5">
    <location>
        <begin position="89"/>
        <end position="115"/>
    </location>
</feature>
<comment type="subcellular location">
    <subcellularLocation>
        <location evidence="1 5">Cell membrane</location>
        <topology evidence="1 5">Multi-pass membrane protein</topology>
    </subcellularLocation>
</comment>
<evidence type="ECO:0000256" key="5">
    <source>
        <dbReference type="RuleBase" id="RU363032"/>
    </source>
</evidence>
<dbReference type="CDD" id="cd06261">
    <property type="entry name" value="TM_PBP2"/>
    <property type="match status" value="1"/>
</dbReference>
<dbReference type="Gene3D" id="1.10.3720.10">
    <property type="entry name" value="MetI-like"/>
    <property type="match status" value="1"/>
</dbReference>
<dbReference type="SUPFAM" id="SSF161098">
    <property type="entry name" value="MetI-like"/>
    <property type="match status" value="1"/>
</dbReference>
<evidence type="ECO:0000313" key="8">
    <source>
        <dbReference type="Proteomes" id="UP001556196"/>
    </source>
</evidence>
<feature type="transmembrane region" description="Helical" evidence="5">
    <location>
        <begin position="224"/>
        <end position="246"/>
    </location>
</feature>
<feature type="domain" description="ABC transmembrane type-1" evidence="6">
    <location>
        <begin position="93"/>
        <end position="305"/>
    </location>
</feature>
<feature type="transmembrane region" description="Helical" evidence="5">
    <location>
        <begin position="287"/>
        <end position="306"/>
    </location>
</feature>
<evidence type="ECO:0000256" key="1">
    <source>
        <dbReference type="ARBA" id="ARBA00004651"/>
    </source>
</evidence>
<gene>
    <name evidence="7" type="ORF">ABUE31_01840</name>
</gene>
<dbReference type="RefSeq" id="WP_367721770.1">
    <property type="nucleotide sequence ID" value="NZ_JBFOCI010000001.1"/>
</dbReference>
<name>A0ABV3QUH8_9HYPH</name>
<dbReference type="InterPro" id="IPR035906">
    <property type="entry name" value="MetI-like_sf"/>
</dbReference>
<keyword evidence="5" id="KW-0813">Transport</keyword>
<evidence type="ECO:0000256" key="4">
    <source>
        <dbReference type="ARBA" id="ARBA00023136"/>
    </source>
</evidence>
<feature type="transmembrane region" description="Helical" evidence="5">
    <location>
        <begin position="127"/>
        <end position="147"/>
    </location>
</feature>
<organism evidence="7 8">
    <name type="scientific">Mesorhizobium marinum</name>
    <dbReference type="NCBI Taxonomy" id="3228790"/>
    <lineage>
        <taxon>Bacteria</taxon>
        <taxon>Pseudomonadati</taxon>
        <taxon>Pseudomonadota</taxon>
        <taxon>Alphaproteobacteria</taxon>
        <taxon>Hyphomicrobiales</taxon>
        <taxon>Phyllobacteriaceae</taxon>
        <taxon>Mesorhizobium</taxon>
    </lineage>
</organism>
<feature type="transmembrane region" description="Helical" evidence="5">
    <location>
        <begin position="178"/>
        <end position="203"/>
    </location>
</feature>
<evidence type="ECO:0000313" key="7">
    <source>
        <dbReference type="EMBL" id="MEW9804724.1"/>
    </source>
</evidence>
<feature type="transmembrane region" description="Helical" evidence="5">
    <location>
        <begin position="32"/>
        <end position="54"/>
    </location>
</feature>